<keyword evidence="2" id="KW-1185">Reference proteome</keyword>
<dbReference type="Proteomes" id="UP001642484">
    <property type="component" value="Unassembled WGS sequence"/>
</dbReference>
<accession>A0ABP0KLH0</accession>
<sequence length="229" mass="24941">MRALGRVEPEIRPPDEEALLEKNEEVPMGGCCAACCECYWCCCGTCTVFILWVLLVTWTTQCGVTTFPVEHILASNAIADGTITPYEMGTSLNMNVDPALNIDLTGAWWMDGNPAIFEQVVSFAGAVGAAPFPVSIPMPTNFKGCWTYSDTLLARLVMAYHAWTTAVNDAHLFMFANSTSAEIVPVAQAAFGGQNFGFNKSHSRSSKTRKTVLRGVGALFRYFGTRKTV</sequence>
<comment type="caution">
    <text evidence="1">The sequence shown here is derived from an EMBL/GenBank/DDBJ whole genome shotgun (WGS) entry which is preliminary data.</text>
</comment>
<evidence type="ECO:0000313" key="1">
    <source>
        <dbReference type="EMBL" id="CAK9027706.1"/>
    </source>
</evidence>
<organism evidence="1 2">
    <name type="scientific">Durusdinium trenchii</name>
    <dbReference type="NCBI Taxonomy" id="1381693"/>
    <lineage>
        <taxon>Eukaryota</taxon>
        <taxon>Sar</taxon>
        <taxon>Alveolata</taxon>
        <taxon>Dinophyceae</taxon>
        <taxon>Suessiales</taxon>
        <taxon>Symbiodiniaceae</taxon>
        <taxon>Durusdinium</taxon>
    </lineage>
</organism>
<protein>
    <submittedName>
        <fullName evidence="1">Uncharacterized protein</fullName>
    </submittedName>
</protein>
<evidence type="ECO:0000313" key="2">
    <source>
        <dbReference type="Proteomes" id="UP001642484"/>
    </source>
</evidence>
<name>A0ABP0KLH0_9DINO</name>
<gene>
    <name evidence="1" type="ORF">CCMP2556_LOCUS16840</name>
</gene>
<proteinExistence type="predicted"/>
<dbReference type="EMBL" id="CAXAMN010009113">
    <property type="protein sequence ID" value="CAK9027706.1"/>
    <property type="molecule type" value="Genomic_DNA"/>
</dbReference>
<reference evidence="1 2" key="1">
    <citation type="submission" date="2024-02" db="EMBL/GenBank/DDBJ databases">
        <authorList>
            <person name="Chen Y."/>
            <person name="Shah S."/>
            <person name="Dougan E. K."/>
            <person name="Thang M."/>
            <person name="Chan C."/>
        </authorList>
    </citation>
    <scope>NUCLEOTIDE SEQUENCE [LARGE SCALE GENOMIC DNA]</scope>
</reference>